<dbReference type="EMBL" id="LRRQ01000144">
    <property type="protein sequence ID" value="OAM88130.1"/>
    <property type="molecule type" value="Genomic_DNA"/>
</dbReference>
<evidence type="ECO:0000259" key="7">
    <source>
        <dbReference type="PROSITE" id="PS50850"/>
    </source>
</evidence>
<dbReference type="InterPro" id="IPR036259">
    <property type="entry name" value="MFS_trans_sf"/>
</dbReference>
<keyword evidence="9" id="KW-1185">Reference proteome</keyword>
<feature type="transmembrane region" description="Helical" evidence="6">
    <location>
        <begin position="271"/>
        <end position="289"/>
    </location>
</feature>
<feature type="domain" description="Major facilitator superfamily (MFS) profile" evidence="7">
    <location>
        <begin position="40"/>
        <end position="456"/>
    </location>
</feature>
<dbReference type="OrthoDB" id="9787026at2"/>
<feature type="transmembrane region" description="Helical" evidence="6">
    <location>
        <begin position="40"/>
        <end position="58"/>
    </location>
</feature>
<dbReference type="GO" id="GO:0061513">
    <property type="term" value="F:glucose 6-phosphate:phosphate antiporter activity"/>
    <property type="evidence" value="ECO:0007669"/>
    <property type="project" value="TreeGrafter"/>
</dbReference>
<evidence type="ECO:0000256" key="2">
    <source>
        <dbReference type="ARBA" id="ARBA00009598"/>
    </source>
</evidence>
<evidence type="ECO:0000256" key="1">
    <source>
        <dbReference type="ARBA" id="ARBA00004127"/>
    </source>
</evidence>
<keyword evidence="4 6" id="KW-1133">Transmembrane helix</keyword>
<organism evidence="8 9">
    <name type="scientific">Termitidicoccus mucosus</name>
    <dbReference type="NCBI Taxonomy" id="1184151"/>
    <lineage>
        <taxon>Bacteria</taxon>
        <taxon>Pseudomonadati</taxon>
        <taxon>Verrucomicrobiota</taxon>
        <taxon>Opitutia</taxon>
        <taxon>Opitutales</taxon>
        <taxon>Opitutaceae</taxon>
        <taxon>Termitidicoccus</taxon>
    </lineage>
</organism>
<dbReference type="InterPro" id="IPR000849">
    <property type="entry name" value="Sugar_P_transporter"/>
</dbReference>
<dbReference type="CDD" id="cd17345">
    <property type="entry name" value="MFS_GlpT"/>
    <property type="match status" value="1"/>
</dbReference>
<feature type="transmembrane region" description="Helical" evidence="6">
    <location>
        <begin position="309"/>
        <end position="329"/>
    </location>
</feature>
<feature type="transmembrane region" description="Helical" evidence="6">
    <location>
        <begin position="207"/>
        <end position="225"/>
    </location>
</feature>
<feature type="transmembrane region" description="Helical" evidence="6">
    <location>
        <begin position="78"/>
        <end position="100"/>
    </location>
</feature>
<name>A0A178IDS2_9BACT</name>
<dbReference type="InterPro" id="IPR011701">
    <property type="entry name" value="MFS"/>
</dbReference>
<feature type="transmembrane region" description="Helical" evidence="6">
    <location>
        <begin position="365"/>
        <end position="390"/>
    </location>
</feature>
<evidence type="ECO:0000256" key="5">
    <source>
        <dbReference type="ARBA" id="ARBA00023136"/>
    </source>
</evidence>
<accession>A0A178IDS2</accession>
<dbReference type="InterPro" id="IPR051337">
    <property type="entry name" value="OPA_Antiporter"/>
</dbReference>
<feature type="transmembrane region" description="Helical" evidence="6">
    <location>
        <begin position="136"/>
        <end position="156"/>
    </location>
</feature>
<evidence type="ECO:0000256" key="6">
    <source>
        <dbReference type="SAM" id="Phobius"/>
    </source>
</evidence>
<feature type="transmembrane region" description="Helical" evidence="6">
    <location>
        <begin position="341"/>
        <end position="359"/>
    </location>
</feature>
<dbReference type="PANTHER" id="PTHR43826:SF6">
    <property type="entry name" value="GLYCEROL-3-PHOSPHATE TRANSPORTER"/>
    <property type="match status" value="1"/>
</dbReference>
<dbReference type="GO" id="GO:0012505">
    <property type="term" value="C:endomembrane system"/>
    <property type="evidence" value="ECO:0007669"/>
    <property type="project" value="UniProtKB-SubCell"/>
</dbReference>
<feature type="transmembrane region" description="Helical" evidence="6">
    <location>
        <begin position="112"/>
        <end position="130"/>
    </location>
</feature>
<dbReference type="PANTHER" id="PTHR43826">
    <property type="entry name" value="GLUCOSE-6-PHOSPHATE EXCHANGER SLC37A4"/>
    <property type="match status" value="1"/>
</dbReference>
<feature type="transmembrane region" description="Helical" evidence="6">
    <location>
        <begin position="430"/>
        <end position="452"/>
    </location>
</feature>
<protein>
    <submittedName>
        <fullName evidence="8">Glycerol-3-phosphate transporter</fullName>
    </submittedName>
</protein>
<dbReference type="InterPro" id="IPR021159">
    <property type="entry name" value="Sugar-P_transporter_CS"/>
</dbReference>
<dbReference type="STRING" id="1184151.AW736_18840"/>
<dbReference type="NCBIfam" id="TIGR00881">
    <property type="entry name" value="2A0104"/>
    <property type="match status" value="1"/>
</dbReference>
<dbReference type="PROSITE" id="PS50850">
    <property type="entry name" value="MFS"/>
    <property type="match status" value="1"/>
</dbReference>
<dbReference type="SUPFAM" id="SSF103473">
    <property type="entry name" value="MFS general substrate transporter"/>
    <property type="match status" value="1"/>
</dbReference>
<dbReference type="GO" id="GO:0005886">
    <property type="term" value="C:plasma membrane"/>
    <property type="evidence" value="ECO:0007669"/>
    <property type="project" value="TreeGrafter"/>
</dbReference>
<reference evidence="8 9" key="1">
    <citation type="submission" date="2016-01" db="EMBL/GenBank/DDBJ databases">
        <title>High potential of lignocellulose degradation of a new Verrucomicrobia species.</title>
        <authorList>
            <person name="Wang Y."/>
            <person name="Shi Y."/>
            <person name="Qiu Z."/>
            <person name="Liu S."/>
            <person name="Yang H."/>
        </authorList>
    </citation>
    <scope>NUCLEOTIDE SEQUENCE [LARGE SCALE GENOMIC DNA]</scope>
    <source>
        <strain evidence="8 9">TSB47</strain>
    </source>
</reference>
<evidence type="ECO:0000256" key="3">
    <source>
        <dbReference type="ARBA" id="ARBA00022692"/>
    </source>
</evidence>
<evidence type="ECO:0000313" key="8">
    <source>
        <dbReference type="EMBL" id="OAM88130.1"/>
    </source>
</evidence>
<dbReference type="PROSITE" id="PS00942">
    <property type="entry name" value="GLPT"/>
    <property type="match status" value="1"/>
</dbReference>
<dbReference type="Pfam" id="PF07690">
    <property type="entry name" value="MFS_1"/>
    <property type="match status" value="1"/>
</dbReference>
<dbReference type="GO" id="GO:0035435">
    <property type="term" value="P:phosphate ion transmembrane transport"/>
    <property type="evidence" value="ECO:0007669"/>
    <property type="project" value="TreeGrafter"/>
</dbReference>
<dbReference type="Gene3D" id="1.20.1250.20">
    <property type="entry name" value="MFS general substrate transporter like domains"/>
    <property type="match status" value="2"/>
</dbReference>
<dbReference type="PIRSF" id="PIRSF002808">
    <property type="entry name" value="Hexose_phosphate_transp"/>
    <property type="match status" value="1"/>
</dbReference>
<gene>
    <name evidence="8" type="primary">glpT</name>
    <name evidence="8" type="ORF">AW736_18840</name>
</gene>
<sequence length="461" mass="50208">MSHRNAPASESRHGLFSFLAPAPHIAPLPPEKIDPAYKRLRWQVFAGIFIGYAAFYLVRNNLALAMPDILKEYPGRFTKAQLGTGLTAVIVAYGLSKFIMGSVSDRSNPRRFLPLGLLLSAGVIAVFGSVKAVYASLAVIVALSALNGWVNGMGWPPCGKTMVHWYSSRERGRVVSFWNVAHNVGGMLITGIGTAGMFLFHDWGAKFYLNAIVAAGIAVLAWFLMRDTPQSCGLPPIEVYKNDYPPAYSARNERVLSFREIFFQNVFNNPALWAIAIANAFVYFVRYGVVSWVPVYLETAKHLSVKESSIAWSLFEFAAIPGTLLCGWVSDRLFKGRRAPATILFMALTLVGILLYWININGPVWLDYVALFTAGFFIYGPVMLIGLHALELVPKKAAGTAAGFTGLFGNTIGGGAAGAGVGWIADHFQWHGVFLTMTVCCLLTMLFSAMSLGGRPKDTGA</sequence>
<proteinExistence type="inferred from homology"/>
<feature type="transmembrane region" description="Helical" evidence="6">
    <location>
        <begin position="402"/>
        <end position="424"/>
    </location>
</feature>
<comment type="caution">
    <text evidence="8">The sequence shown here is derived from an EMBL/GenBank/DDBJ whole genome shotgun (WGS) entry which is preliminary data.</text>
</comment>
<comment type="subcellular location">
    <subcellularLocation>
        <location evidence="1">Endomembrane system</location>
        <topology evidence="1">Multi-pass membrane protein</topology>
    </subcellularLocation>
</comment>
<dbReference type="AlphaFoldDB" id="A0A178IDS2"/>
<dbReference type="Proteomes" id="UP000078486">
    <property type="component" value="Unassembled WGS sequence"/>
</dbReference>
<evidence type="ECO:0000256" key="4">
    <source>
        <dbReference type="ARBA" id="ARBA00022989"/>
    </source>
</evidence>
<dbReference type="InterPro" id="IPR020846">
    <property type="entry name" value="MFS_dom"/>
</dbReference>
<feature type="transmembrane region" description="Helical" evidence="6">
    <location>
        <begin position="177"/>
        <end position="201"/>
    </location>
</feature>
<evidence type="ECO:0000313" key="9">
    <source>
        <dbReference type="Proteomes" id="UP000078486"/>
    </source>
</evidence>
<keyword evidence="3 6" id="KW-0812">Transmembrane</keyword>
<keyword evidence="5 6" id="KW-0472">Membrane</keyword>
<comment type="similarity">
    <text evidence="2">Belongs to the major facilitator superfamily. Organophosphate:Pi antiporter (OPA) (TC 2.A.1.4) family.</text>
</comment>